<sequence>MHASTINKMGFRPHPNPHGTQGPSFLIASQYL</sequence>
<reference evidence="2" key="1">
    <citation type="submission" date="2021-05" db="EMBL/GenBank/DDBJ databases">
        <title>Comparative genomics of three Colletotrichum scovillei strains and genetic complementation revealed genes involved fungal growth and virulence on chili pepper.</title>
        <authorList>
            <person name="Hsieh D.-K."/>
            <person name="Chuang S.-C."/>
            <person name="Chen C.-Y."/>
            <person name="Chao Y.-T."/>
            <person name="Lu M.-Y.J."/>
            <person name="Lee M.-H."/>
            <person name="Shih M.-C."/>
        </authorList>
    </citation>
    <scope>NUCLEOTIDE SEQUENCE</scope>
    <source>
        <strain evidence="2">Coll-153</strain>
    </source>
</reference>
<dbReference type="AlphaFoldDB" id="A0A9P7QYH8"/>
<evidence type="ECO:0000256" key="1">
    <source>
        <dbReference type="SAM" id="MobiDB-lite"/>
    </source>
</evidence>
<organism evidence="2 3">
    <name type="scientific">Colletotrichum scovillei</name>
    <dbReference type="NCBI Taxonomy" id="1209932"/>
    <lineage>
        <taxon>Eukaryota</taxon>
        <taxon>Fungi</taxon>
        <taxon>Dikarya</taxon>
        <taxon>Ascomycota</taxon>
        <taxon>Pezizomycotina</taxon>
        <taxon>Sordariomycetes</taxon>
        <taxon>Hypocreomycetidae</taxon>
        <taxon>Glomerellales</taxon>
        <taxon>Glomerellaceae</taxon>
        <taxon>Colletotrichum</taxon>
        <taxon>Colletotrichum acutatum species complex</taxon>
    </lineage>
</organism>
<evidence type="ECO:0000313" key="3">
    <source>
        <dbReference type="Proteomes" id="UP000699042"/>
    </source>
</evidence>
<name>A0A9P7QYH8_9PEZI</name>
<protein>
    <submittedName>
        <fullName evidence="2">Uncharacterized protein</fullName>
    </submittedName>
</protein>
<accession>A0A9P7QYH8</accession>
<feature type="region of interest" description="Disordered" evidence="1">
    <location>
        <begin position="1"/>
        <end position="32"/>
    </location>
</feature>
<feature type="non-terminal residue" evidence="2">
    <location>
        <position position="32"/>
    </location>
</feature>
<comment type="caution">
    <text evidence="2">The sequence shown here is derived from an EMBL/GenBank/DDBJ whole genome shotgun (WGS) entry which is preliminary data.</text>
</comment>
<keyword evidence="3" id="KW-1185">Reference proteome</keyword>
<proteinExistence type="predicted"/>
<dbReference type="EMBL" id="JAESDN010000009">
    <property type="protein sequence ID" value="KAG7045710.1"/>
    <property type="molecule type" value="Genomic_DNA"/>
</dbReference>
<gene>
    <name evidence="2" type="ORF">JMJ77_009788</name>
</gene>
<evidence type="ECO:0000313" key="2">
    <source>
        <dbReference type="EMBL" id="KAG7045710.1"/>
    </source>
</evidence>
<dbReference type="Proteomes" id="UP000699042">
    <property type="component" value="Unassembled WGS sequence"/>
</dbReference>